<dbReference type="KEGG" id="vg:80518376"/>
<proteinExistence type="predicted"/>
<protein>
    <submittedName>
        <fullName evidence="1">Tryptophan synthase beta chain 1-like isoform X1</fullName>
    </submittedName>
</protein>
<dbReference type="EMBL" id="KY523104">
    <property type="protein sequence ID" value="QKU34959.1"/>
    <property type="molecule type" value="Genomic_DNA"/>
</dbReference>
<name>A0A6N1NJE7_9VIRU</name>
<organism evidence="1">
    <name type="scientific">Tupanvirus soda lake</name>
    <dbReference type="NCBI Taxonomy" id="2126985"/>
    <lineage>
        <taxon>Viruses</taxon>
        <taxon>Varidnaviria</taxon>
        <taxon>Bamfordvirae</taxon>
        <taxon>Nucleocytoviricota</taxon>
        <taxon>Megaviricetes</taxon>
        <taxon>Imitervirales</taxon>
        <taxon>Mimiviridae</taxon>
        <taxon>Megamimivirinae</taxon>
        <taxon>Tupanvirus</taxon>
        <taxon>Tupanvirus salinum</taxon>
    </lineage>
</organism>
<dbReference type="RefSeq" id="YP_010781612.1">
    <property type="nucleotide sequence ID" value="NC_075039.1"/>
</dbReference>
<reference evidence="1" key="1">
    <citation type="submission" date="2017-01" db="EMBL/GenBank/DDBJ databases">
        <authorList>
            <person name="Assis F.L."/>
            <person name="Abrahao J.S."/>
            <person name="Silva L."/>
            <person name="Khalil J.B."/>
            <person name="Rodrigues R."/>
            <person name="Silva L.S."/>
            <person name="Arantes T."/>
            <person name="Boratto P."/>
            <person name="Andrade M."/>
            <person name="Kroon E.G."/>
            <person name="Ribeiro B."/>
            <person name="Bergier I."/>
            <person name="Seligmann H."/>
            <person name="Ghigo E."/>
            <person name="Colson P."/>
            <person name="Levasseur A."/>
            <person name="Raoult D."/>
            <person name="Scola B.L."/>
        </authorList>
    </citation>
    <scope>NUCLEOTIDE SEQUENCE</scope>
    <source>
        <strain evidence="1">Soda lake</strain>
    </source>
</reference>
<evidence type="ECO:0000313" key="1">
    <source>
        <dbReference type="EMBL" id="QKU34959.1"/>
    </source>
</evidence>
<reference evidence="1" key="2">
    <citation type="journal article" date="2018" name="Nat. Commun.">
        <title>Tailed giant Tupanvirus possesses the most complete translational apparatus of the known virosphere.</title>
        <authorList>
            <person name="Abrahao J."/>
            <person name="Silva L."/>
            <person name="Silva L.S."/>
            <person name="Khalil J.Y.B."/>
            <person name="Rodrigues R."/>
            <person name="Arantes T."/>
            <person name="Assis F."/>
            <person name="Boratto P."/>
            <person name="Andrade M."/>
            <person name="Kroon E.G."/>
            <person name="Ribeiro B."/>
            <person name="Bergier I."/>
            <person name="Seligmann H."/>
            <person name="Ghigo E."/>
            <person name="Colson P."/>
            <person name="Levasseur A."/>
            <person name="Kroemer G."/>
            <person name="Raoult D."/>
            <person name="La Scola B."/>
        </authorList>
    </citation>
    <scope>NUCLEOTIDE SEQUENCE [LARGE SCALE GENOMIC DNA]</scope>
    <source>
        <strain evidence="1">Soda lake</strain>
    </source>
</reference>
<accession>A0A6N1NJE7</accession>
<sequence length="453" mass="53635">MENLNHYLEKLKYVSYFFDKTLVSTDEKSVKIGNKFIFQLVLEMCNNTILQKQVLSKIKEYTRHITMYLSGVQLKSKYFDDIVRIYHNYIIDSLVDSKNDEQPITTGFIINFTFHNDKFSWEPSEIWANEIVMETDGTLIELDEAGTLYHSDSILLKSIVGYETIQKYGIDGFLALLIIFLKEDDLSGKNNVESLLTICQKNLATKFNEMCTDTKHIIYDDLVANRDIDYNDLIRKIKPKESIRKWIIFLESIFHLPDSVIKESAKYMREEIQMVLFKEVRYRDDLVVTNYDTDFNDIINGLILDDPNNKELLENIKIIFKIKEIKEWHTFLEKVVLMDDSFIIKFLSNIDSKFASVFLNIYVSRDHFFCLKLKSKKQFELVKGNLYDRYMEIYNVGSVKLSHVNWYYDKDLNCIGYKLVEYNNDYSVITTYFDQNNNIMDENALHDIWQLDD</sequence>
<dbReference type="GeneID" id="80518376"/>